<accession>A0A8X6Y187</accession>
<proteinExistence type="predicted"/>
<dbReference type="Proteomes" id="UP000886998">
    <property type="component" value="Unassembled WGS sequence"/>
</dbReference>
<gene>
    <name evidence="1" type="ORF">TNIN_292511</name>
</gene>
<dbReference type="AlphaFoldDB" id="A0A8X6Y187"/>
<evidence type="ECO:0000313" key="2">
    <source>
        <dbReference type="Proteomes" id="UP000886998"/>
    </source>
</evidence>
<protein>
    <submittedName>
        <fullName evidence="1">Uncharacterized protein</fullName>
    </submittedName>
</protein>
<organism evidence="1 2">
    <name type="scientific">Trichonephila inaurata madagascariensis</name>
    <dbReference type="NCBI Taxonomy" id="2747483"/>
    <lineage>
        <taxon>Eukaryota</taxon>
        <taxon>Metazoa</taxon>
        <taxon>Ecdysozoa</taxon>
        <taxon>Arthropoda</taxon>
        <taxon>Chelicerata</taxon>
        <taxon>Arachnida</taxon>
        <taxon>Araneae</taxon>
        <taxon>Araneomorphae</taxon>
        <taxon>Entelegynae</taxon>
        <taxon>Araneoidea</taxon>
        <taxon>Nephilidae</taxon>
        <taxon>Trichonephila</taxon>
        <taxon>Trichonephila inaurata</taxon>
    </lineage>
</organism>
<sequence>MPPPLEHVSAYYLFTSLGLGFRASWRPGRGGFPDTAPPPLGGFFLFFPPLRIWRLAGSGRYGDGDLKRRVGDRFRGTLGRERRAEFWGRRGFSVSTSSKGPVGGFR</sequence>
<keyword evidence="2" id="KW-1185">Reference proteome</keyword>
<comment type="caution">
    <text evidence="1">The sequence shown here is derived from an EMBL/GenBank/DDBJ whole genome shotgun (WGS) entry which is preliminary data.</text>
</comment>
<dbReference type="EMBL" id="BMAV01014278">
    <property type="protein sequence ID" value="GFY62552.1"/>
    <property type="molecule type" value="Genomic_DNA"/>
</dbReference>
<reference evidence="1" key="1">
    <citation type="submission" date="2020-08" db="EMBL/GenBank/DDBJ databases">
        <title>Multicomponent nature underlies the extraordinary mechanical properties of spider dragline silk.</title>
        <authorList>
            <person name="Kono N."/>
            <person name="Nakamura H."/>
            <person name="Mori M."/>
            <person name="Yoshida Y."/>
            <person name="Ohtoshi R."/>
            <person name="Malay A.D."/>
            <person name="Moran D.A.P."/>
            <person name="Tomita M."/>
            <person name="Numata K."/>
            <person name="Arakawa K."/>
        </authorList>
    </citation>
    <scope>NUCLEOTIDE SEQUENCE</scope>
</reference>
<name>A0A8X6Y187_9ARAC</name>
<evidence type="ECO:0000313" key="1">
    <source>
        <dbReference type="EMBL" id="GFY62552.1"/>
    </source>
</evidence>